<gene>
    <name evidence="10" type="ORF">GCM10017621_31970</name>
</gene>
<evidence type="ECO:0000256" key="8">
    <source>
        <dbReference type="SAM" id="Phobius"/>
    </source>
</evidence>
<feature type="transmembrane region" description="Helical" evidence="8">
    <location>
        <begin position="120"/>
        <end position="139"/>
    </location>
</feature>
<dbReference type="GO" id="GO:0009103">
    <property type="term" value="P:lipopolysaccharide biosynthetic process"/>
    <property type="evidence" value="ECO:0007669"/>
    <property type="project" value="TreeGrafter"/>
</dbReference>
<feature type="transmembrane region" description="Helical" evidence="8">
    <location>
        <begin position="89"/>
        <end position="108"/>
    </location>
</feature>
<name>A0A9W6IQH4_9PROT</name>
<evidence type="ECO:0000256" key="7">
    <source>
        <dbReference type="ARBA" id="ARBA00023136"/>
    </source>
</evidence>
<dbReference type="Pfam" id="PF13231">
    <property type="entry name" value="PMT_2"/>
    <property type="match status" value="1"/>
</dbReference>
<dbReference type="GO" id="GO:0010041">
    <property type="term" value="P:response to iron(III) ion"/>
    <property type="evidence" value="ECO:0007669"/>
    <property type="project" value="TreeGrafter"/>
</dbReference>
<evidence type="ECO:0000256" key="4">
    <source>
        <dbReference type="ARBA" id="ARBA00022679"/>
    </source>
</evidence>
<protein>
    <submittedName>
        <fullName evidence="10">Glucosyltransferase</fullName>
    </submittedName>
</protein>
<evidence type="ECO:0000256" key="5">
    <source>
        <dbReference type="ARBA" id="ARBA00022692"/>
    </source>
</evidence>
<reference evidence="10" key="1">
    <citation type="journal article" date="2014" name="Int. J. Syst. Evol. Microbiol.">
        <title>Complete genome sequence of Corynebacterium casei LMG S-19264T (=DSM 44701T), isolated from a smear-ripened cheese.</title>
        <authorList>
            <consortium name="US DOE Joint Genome Institute (JGI-PGF)"/>
            <person name="Walter F."/>
            <person name="Albersmeier A."/>
            <person name="Kalinowski J."/>
            <person name="Ruckert C."/>
        </authorList>
    </citation>
    <scope>NUCLEOTIDE SEQUENCE</scope>
    <source>
        <strain evidence="10">VKM B-1513</strain>
    </source>
</reference>
<evidence type="ECO:0000256" key="1">
    <source>
        <dbReference type="ARBA" id="ARBA00004651"/>
    </source>
</evidence>
<dbReference type="EMBL" id="BSFE01000013">
    <property type="protein sequence ID" value="GLK53689.1"/>
    <property type="molecule type" value="Genomic_DNA"/>
</dbReference>
<keyword evidence="5 8" id="KW-0812">Transmembrane</keyword>
<keyword evidence="4" id="KW-0808">Transferase</keyword>
<reference evidence="10" key="2">
    <citation type="submission" date="2023-01" db="EMBL/GenBank/DDBJ databases">
        <authorList>
            <person name="Sun Q."/>
            <person name="Evtushenko L."/>
        </authorList>
    </citation>
    <scope>NUCLEOTIDE SEQUENCE</scope>
    <source>
        <strain evidence="10">VKM B-1513</strain>
    </source>
</reference>
<dbReference type="InterPro" id="IPR050297">
    <property type="entry name" value="LipidA_mod_glycosyltrf_83"/>
</dbReference>
<keyword evidence="2" id="KW-1003">Cell membrane</keyword>
<evidence type="ECO:0000256" key="2">
    <source>
        <dbReference type="ARBA" id="ARBA00022475"/>
    </source>
</evidence>
<comment type="caution">
    <text evidence="10">The sequence shown here is derived from an EMBL/GenBank/DDBJ whole genome shotgun (WGS) entry which is preliminary data.</text>
</comment>
<keyword evidence="11" id="KW-1185">Reference proteome</keyword>
<feature type="domain" description="Glycosyltransferase RgtA/B/C/D-like" evidence="9">
    <location>
        <begin position="64"/>
        <end position="227"/>
    </location>
</feature>
<keyword evidence="6 8" id="KW-1133">Transmembrane helix</keyword>
<accession>A0A9W6IQH4</accession>
<feature type="transmembrane region" description="Helical" evidence="8">
    <location>
        <begin position="169"/>
        <end position="198"/>
    </location>
</feature>
<dbReference type="AlphaFoldDB" id="A0A9W6IQH4"/>
<feature type="transmembrane region" description="Helical" evidence="8">
    <location>
        <begin position="406"/>
        <end position="426"/>
    </location>
</feature>
<feature type="transmembrane region" description="Helical" evidence="8">
    <location>
        <begin position="327"/>
        <end position="346"/>
    </location>
</feature>
<feature type="transmembrane region" description="Helical" evidence="8">
    <location>
        <begin position="433"/>
        <end position="451"/>
    </location>
</feature>
<dbReference type="InterPro" id="IPR038731">
    <property type="entry name" value="RgtA/B/C-like"/>
</dbReference>
<evidence type="ECO:0000313" key="11">
    <source>
        <dbReference type="Proteomes" id="UP001143486"/>
    </source>
</evidence>
<comment type="subcellular location">
    <subcellularLocation>
        <location evidence="1">Cell membrane</location>
        <topology evidence="1">Multi-pass membrane protein</topology>
    </subcellularLocation>
</comment>
<dbReference type="PANTHER" id="PTHR33908">
    <property type="entry name" value="MANNOSYLTRANSFERASE YKCB-RELATED"/>
    <property type="match status" value="1"/>
</dbReference>
<feature type="transmembrane region" description="Helical" evidence="8">
    <location>
        <begin position="358"/>
        <end position="379"/>
    </location>
</feature>
<evidence type="ECO:0000259" key="9">
    <source>
        <dbReference type="Pfam" id="PF13231"/>
    </source>
</evidence>
<feature type="transmembrane region" description="Helical" evidence="8">
    <location>
        <begin position="7"/>
        <end position="29"/>
    </location>
</feature>
<evidence type="ECO:0000256" key="3">
    <source>
        <dbReference type="ARBA" id="ARBA00022676"/>
    </source>
</evidence>
<dbReference type="RefSeq" id="WP_271188030.1">
    <property type="nucleotide sequence ID" value="NZ_BSFE01000013.1"/>
</dbReference>
<evidence type="ECO:0000313" key="10">
    <source>
        <dbReference type="EMBL" id="GLK53689.1"/>
    </source>
</evidence>
<dbReference type="PANTHER" id="PTHR33908:SF3">
    <property type="entry name" value="UNDECAPRENYL PHOSPHATE-ALPHA-4-AMINO-4-DEOXY-L-ARABINOSE ARABINOSYL TRANSFERASE"/>
    <property type="match status" value="1"/>
</dbReference>
<keyword evidence="3" id="KW-0328">Glycosyltransferase</keyword>
<organism evidence="10 11">
    <name type="scientific">Maricaulis virginensis</name>
    <dbReference type="NCBI Taxonomy" id="144022"/>
    <lineage>
        <taxon>Bacteria</taxon>
        <taxon>Pseudomonadati</taxon>
        <taxon>Pseudomonadota</taxon>
        <taxon>Alphaproteobacteria</taxon>
        <taxon>Maricaulales</taxon>
        <taxon>Maricaulaceae</taxon>
        <taxon>Maricaulis</taxon>
    </lineage>
</organism>
<dbReference type="GO" id="GO:0005886">
    <property type="term" value="C:plasma membrane"/>
    <property type="evidence" value="ECO:0007669"/>
    <property type="project" value="UniProtKB-SubCell"/>
</dbReference>
<dbReference type="GO" id="GO:0016763">
    <property type="term" value="F:pentosyltransferase activity"/>
    <property type="evidence" value="ECO:0007669"/>
    <property type="project" value="TreeGrafter"/>
</dbReference>
<dbReference type="Proteomes" id="UP001143486">
    <property type="component" value="Unassembled WGS sequence"/>
</dbReference>
<keyword evidence="7 8" id="KW-0472">Membrane</keyword>
<feature type="transmembrane region" description="Helical" evidence="8">
    <location>
        <begin position="263"/>
        <end position="281"/>
    </location>
</feature>
<feature type="transmembrane region" description="Helical" evidence="8">
    <location>
        <begin position="210"/>
        <end position="233"/>
    </location>
</feature>
<evidence type="ECO:0000256" key="6">
    <source>
        <dbReference type="ARBA" id="ARBA00022989"/>
    </source>
</evidence>
<proteinExistence type="predicted"/>
<sequence>MIELSRGLRACFIIAAIAAAAALAGIFTLPPLDRDESRFAQATAQMLESGNLVEINFQDEERNKKPVGIHWLQAASVAALSSAEAREIWAYRIPSMFGAILAALACFWGGQRLVGREAAFAGAALFAATVMLGIEGGIAKTDAVLAGATTLALAALANLRAGGGRKTALLFWFALGLGVLIKGPVTPMVAGLTAVTLVIWEREWRWLKPLLFWAGPVLAVVMVLPWIVSIQIATEGNFLREALGVDMGPKIISAQERHGGWPGYYLLLLPLTFFPAILFLVPGLTRLVPAVRGRIDADTARTARFLIAWALPTWIVFELMPTKLPHYVLPTYPALALIAGWGFVELTKTANWARWTGWALFGLAALVFAIFVPAIFMTFGDGTSRDVLALVQASFDGTAEPGLSPAMTALVLAAAAVFAGLAAATLIAGWLRAGSVVLVLAVLSGLGWHVMTRGAALPGAEAVRLAERVRAVREMSEEIAHIAPHDIVAASSYTEPSLVFSLGTQTYLGSAEDVLVFAEAREAPTLLVLDLSRDEDLRAAFAGESRPGSAWPEHDLFDRLNTLGDCHRAWLPGTNYSRGSDTTLVAVFTRCQPDTPHIPELDVQ</sequence>